<keyword evidence="4" id="KW-1185">Reference proteome</keyword>
<feature type="region of interest" description="Disordered" evidence="1">
    <location>
        <begin position="92"/>
        <end position="119"/>
    </location>
</feature>
<sequence length="119" mass="12792">MDAQEKGAREEEVVQIWDKRQDIKPSGEDPTSPRCGENGGEEEPAGDGLKGGETAGTKELGSSGEEGDEDSSVPFSEILHLVQTGQEIPGLQKLNISATQENPTASQMPRRSKPWETTV</sequence>
<protein>
    <recommendedName>
        <fullName evidence="2">Peroxisomal membrane protein PEX14-like KPWE domain-containing protein</fullName>
    </recommendedName>
</protein>
<organism evidence="3 4">
    <name type="scientific">Pleurodeles waltl</name>
    <name type="common">Iberian ribbed newt</name>
    <dbReference type="NCBI Taxonomy" id="8319"/>
    <lineage>
        <taxon>Eukaryota</taxon>
        <taxon>Metazoa</taxon>
        <taxon>Chordata</taxon>
        <taxon>Craniata</taxon>
        <taxon>Vertebrata</taxon>
        <taxon>Euteleostomi</taxon>
        <taxon>Amphibia</taxon>
        <taxon>Batrachia</taxon>
        <taxon>Caudata</taxon>
        <taxon>Salamandroidea</taxon>
        <taxon>Salamandridae</taxon>
        <taxon>Pleurodelinae</taxon>
        <taxon>Pleurodeles</taxon>
    </lineage>
</organism>
<proteinExistence type="predicted"/>
<dbReference type="InterPro" id="IPR040554">
    <property type="entry name" value="KPWE_PEX14_dom"/>
</dbReference>
<accession>A0AAV7R2Z9</accession>
<evidence type="ECO:0000313" key="3">
    <source>
        <dbReference type="EMBL" id="KAJ1147134.1"/>
    </source>
</evidence>
<comment type="caution">
    <text evidence="3">The sequence shown here is derived from an EMBL/GenBank/DDBJ whole genome shotgun (WGS) entry which is preliminary data.</text>
</comment>
<evidence type="ECO:0000313" key="4">
    <source>
        <dbReference type="Proteomes" id="UP001066276"/>
    </source>
</evidence>
<dbReference type="InterPro" id="IPR039995">
    <property type="entry name" value="PEX39"/>
</dbReference>
<evidence type="ECO:0000259" key="2">
    <source>
        <dbReference type="Pfam" id="PF17733"/>
    </source>
</evidence>
<dbReference type="PANTHER" id="PTHR40657:SF1">
    <property type="entry name" value="RIKEN CDNA 2310039H08 GENE"/>
    <property type="match status" value="1"/>
</dbReference>
<feature type="compositionally biased region" description="Polar residues" evidence="1">
    <location>
        <begin position="94"/>
        <end position="119"/>
    </location>
</feature>
<reference evidence="3" key="1">
    <citation type="journal article" date="2022" name="bioRxiv">
        <title>Sequencing and chromosome-scale assembly of the giantPleurodeles waltlgenome.</title>
        <authorList>
            <person name="Brown T."/>
            <person name="Elewa A."/>
            <person name="Iarovenko S."/>
            <person name="Subramanian E."/>
            <person name="Araus A.J."/>
            <person name="Petzold A."/>
            <person name="Susuki M."/>
            <person name="Suzuki K.-i.T."/>
            <person name="Hayashi T."/>
            <person name="Toyoda A."/>
            <person name="Oliveira C."/>
            <person name="Osipova E."/>
            <person name="Leigh N.D."/>
            <person name="Simon A."/>
            <person name="Yun M.H."/>
        </authorList>
    </citation>
    <scope>NUCLEOTIDE SEQUENCE</scope>
    <source>
        <strain evidence="3">20211129_DDA</strain>
        <tissue evidence="3">Liver</tissue>
    </source>
</reference>
<dbReference type="Pfam" id="PF17733">
    <property type="entry name" value="KPWE_dom"/>
    <property type="match status" value="1"/>
</dbReference>
<feature type="compositionally biased region" description="Basic and acidic residues" evidence="1">
    <location>
        <begin position="1"/>
        <end position="27"/>
    </location>
</feature>
<gene>
    <name evidence="3" type="ORF">NDU88_000021</name>
</gene>
<dbReference type="EMBL" id="JANPWB010000009">
    <property type="protein sequence ID" value="KAJ1147134.1"/>
    <property type="molecule type" value="Genomic_DNA"/>
</dbReference>
<feature type="domain" description="Peroxisomal membrane protein PEX14-like KPWE" evidence="2">
    <location>
        <begin position="74"/>
        <end position="117"/>
    </location>
</feature>
<dbReference type="AlphaFoldDB" id="A0AAV7R2Z9"/>
<name>A0AAV7R2Z9_PLEWA</name>
<feature type="region of interest" description="Disordered" evidence="1">
    <location>
        <begin position="1"/>
        <end position="76"/>
    </location>
</feature>
<dbReference type="PANTHER" id="PTHR40657">
    <property type="entry name" value="HYPOTHETICAL PROTEIN LOC681367"/>
    <property type="match status" value="1"/>
</dbReference>
<dbReference type="Proteomes" id="UP001066276">
    <property type="component" value="Chromosome 5"/>
</dbReference>
<evidence type="ECO:0000256" key="1">
    <source>
        <dbReference type="SAM" id="MobiDB-lite"/>
    </source>
</evidence>